<organism evidence="1">
    <name type="scientific">marine metagenome</name>
    <dbReference type="NCBI Taxonomy" id="408172"/>
    <lineage>
        <taxon>unclassified sequences</taxon>
        <taxon>metagenomes</taxon>
        <taxon>ecological metagenomes</taxon>
    </lineage>
</organism>
<reference evidence="1" key="1">
    <citation type="submission" date="2018-05" db="EMBL/GenBank/DDBJ databases">
        <authorList>
            <person name="Lanie J.A."/>
            <person name="Ng W.-L."/>
            <person name="Kazmierczak K.M."/>
            <person name="Andrzejewski T.M."/>
            <person name="Davidsen T.M."/>
            <person name="Wayne K.J."/>
            <person name="Tettelin H."/>
            <person name="Glass J.I."/>
            <person name="Rusch D."/>
            <person name="Podicherti R."/>
            <person name="Tsui H.-C.T."/>
            <person name="Winkler M.E."/>
        </authorList>
    </citation>
    <scope>NUCLEOTIDE SEQUENCE</scope>
</reference>
<evidence type="ECO:0000313" key="1">
    <source>
        <dbReference type="EMBL" id="SVC81382.1"/>
    </source>
</evidence>
<accession>A0A382QA21</accession>
<gene>
    <name evidence="1" type="ORF">METZ01_LOCUS334236</name>
</gene>
<name>A0A382QA21_9ZZZZ</name>
<dbReference type="AlphaFoldDB" id="A0A382QA21"/>
<sequence>MSQKVSKNKYSAFFKKGTHTNSTSYHFFKWESKHLISIRGGPTQTRQFHFIAFDQGTFKY</sequence>
<proteinExistence type="predicted"/>
<dbReference type="EMBL" id="UINC01112436">
    <property type="protein sequence ID" value="SVC81382.1"/>
    <property type="molecule type" value="Genomic_DNA"/>
</dbReference>
<protein>
    <submittedName>
        <fullName evidence="1">Uncharacterized protein</fullName>
    </submittedName>
</protein>